<proteinExistence type="predicted"/>
<keyword evidence="1" id="KW-0832">Ubl conjugation</keyword>
<feature type="domain" description="BZIP" evidence="8">
    <location>
        <begin position="59"/>
        <end position="122"/>
    </location>
</feature>
<evidence type="ECO:0000256" key="4">
    <source>
        <dbReference type="ARBA" id="ARBA00023163"/>
    </source>
</evidence>
<dbReference type="Proteomes" id="UP000695022">
    <property type="component" value="Unplaced"/>
</dbReference>
<gene>
    <name evidence="10" type="primary">LOC106818286</name>
</gene>
<evidence type="ECO:0000313" key="9">
    <source>
        <dbReference type="Proteomes" id="UP000695022"/>
    </source>
</evidence>
<reference evidence="10" key="1">
    <citation type="submission" date="2025-08" db="UniProtKB">
        <authorList>
            <consortium name="RefSeq"/>
        </authorList>
    </citation>
    <scope>IDENTIFICATION</scope>
</reference>
<dbReference type="GeneID" id="106818286"/>
<dbReference type="SUPFAM" id="SSF57959">
    <property type="entry name" value="Leucine zipper domain"/>
    <property type="match status" value="1"/>
</dbReference>
<evidence type="ECO:0000259" key="8">
    <source>
        <dbReference type="PROSITE" id="PS50217"/>
    </source>
</evidence>
<keyword evidence="5" id="KW-0539">Nucleus</keyword>
<keyword evidence="9" id="KW-1185">Reference proteome</keyword>
<dbReference type="InterPro" id="IPR046347">
    <property type="entry name" value="bZIP_sf"/>
</dbReference>
<dbReference type="PANTHER" id="PTHR46542:SF1">
    <property type="entry name" value="X-BOX BINDING PROTEIN 1"/>
    <property type="match status" value="1"/>
</dbReference>
<keyword evidence="3" id="KW-0238">DNA-binding</keyword>
<evidence type="ECO:0000256" key="7">
    <source>
        <dbReference type="SAM" id="MobiDB-lite"/>
    </source>
</evidence>
<keyword evidence="4" id="KW-0804">Transcription</keyword>
<protein>
    <recommendedName>
        <fullName evidence="6">X-box-binding protein 1</fullName>
    </recommendedName>
</protein>
<evidence type="ECO:0000313" key="10">
    <source>
        <dbReference type="RefSeq" id="XP_014678494.1"/>
    </source>
</evidence>
<organism evidence="9 10">
    <name type="scientific">Priapulus caudatus</name>
    <name type="common">Priapulid worm</name>
    <dbReference type="NCBI Taxonomy" id="37621"/>
    <lineage>
        <taxon>Eukaryota</taxon>
        <taxon>Metazoa</taxon>
        <taxon>Ecdysozoa</taxon>
        <taxon>Scalidophora</taxon>
        <taxon>Priapulida</taxon>
        <taxon>Priapulimorpha</taxon>
        <taxon>Priapulimorphida</taxon>
        <taxon>Priapulidae</taxon>
        <taxon>Priapulus</taxon>
    </lineage>
</organism>
<evidence type="ECO:0000256" key="5">
    <source>
        <dbReference type="ARBA" id="ARBA00023242"/>
    </source>
</evidence>
<dbReference type="PROSITE" id="PS50217">
    <property type="entry name" value="BZIP"/>
    <property type="match status" value="1"/>
</dbReference>
<dbReference type="SMART" id="SM00338">
    <property type="entry name" value="BRLZ"/>
    <property type="match status" value="1"/>
</dbReference>
<dbReference type="Gene3D" id="1.20.5.170">
    <property type="match status" value="1"/>
</dbReference>
<evidence type="ECO:0000256" key="6">
    <source>
        <dbReference type="ARBA" id="ARBA00040165"/>
    </source>
</evidence>
<dbReference type="RefSeq" id="XP_014678494.1">
    <property type="nucleotide sequence ID" value="XM_014823008.1"/>
</dbReference>
<evidence type="ECO:0000256" key="2">
    <source>
        <dbReference type="ARBA" id="ARBA00023015"/>
    </source>
</evidence>
<dbReference type="InterPro" id="IPR004827">
    <property type="entry name" value="bZIP"/>
</dbReference>
<dbReference type="CDD" id="cd14691">
    <property type="entry name" value="bZIP_XBP1"/>
    <property type="match status" value="1"/>
</dbReference>
<keyword evidence="2" id="KW-0805">Transcription regulation</keyword>
<evidence type="ECO:0000256" key="1">
    <source>
        <dbReference type="ARBA" id="ARBA00022843"/>
    </source>
</evidence>
<feature type="region of interest" description="Disordered" evidence="7">
    <location>
        <begin position="65"/>
        <end position="84"/>
    </location>
</feature>
<name>A0ABM1F223_PRICU</name>
<dbReference type="InterPro" id="IPR052470">
    <property type="entry name" value="ER_Stress-Reg_TF"/>
</dbReference>
<evidence type="ECO:0000256" key="3">
    <source>
        <dbReference type="ARBA" id="ARBA00023125"/>
    </source>
</evidence>
<dbReference type="PANTHER" id="PTHR46542">
    <property type="entry name" value="X-BOX BINDING PROTEIN 1"/>
    <property type="match status" value="1"/>
</dbReference>
<sequence length="235" mass="26158">MSMTKTIIITGVPRAGSGNLPAIRSASLVKKENMDFGNNNNSSLCVARKRQRLTNLSPNEKLLRRKMKNREAAQTARDRKKERMDTLEDALTALQAQNKALKSENVTFRLNALKLKQENAELRHRLELPSQPAASSGERACAIEGSAASTKLPLQQEQACRLSLSMTSLPALLTLLSMMFCLSSSDVLRAKVRAGTRPALRARATASQERALRQLAPHCRWWGRHQRSWNPAMNS</sequence>
<dbReference type="Pfam" id="PF00170">
    <property type="entry name" value="bZIP_1"/>
    <property type="match status" value="1"/>
</dbReference>
<accession>A0ABM1F223</accession>
<dbReference type="PROSITE" id="PS00036">
    <property type="entry name" value="BZIP_BASIC"/>
    <property type="match status" value="1"/>
</dbReference>